<evidence type="ECO:0000256" key="2">
    <source>
        <dbReference type="ARBA" id="ARBA00022857"/>
    </source>
</evidence>
<dbReference type="EC" id="1.2.1.16" evidence="5"/>
<dbReference type="Proteomes" id="UP001549146">
    <property type="component" value="Unassembled WGS sequence"/>
</dbReference>
<evidence type="ECO:0000259" key="4">
    <source>
        <dbReference type="Pfam" id="PF00171"/>
    </source>
</evidence>
<protein>
    <submittedName>
        <fullName evidence="5">Succinate-semialdehyde dehydrogenase/glutarate-semialdehyde dehydrogenase</fullName>
        <ecNumber evidence="5">1.2.1.16</ecNumber>
        <ecNumber evidence="5">1.2.1.20</ecNumber>
        <ecNumber evidence="5">1.2.1.79</ecNumber>
    </submittedName>
</protein>
<dbReference type="EMBL" id="JBEPMO010000008">
    <property type="protein sequence ID" value="MET3732053.1"/>
    <property type="molecule type" value="Genomic_DNA"/>
</dbReference>
<reference evidence="5 6" key="1">
    <citation type="submission" date="2024-06" db="EMBL/GenBank/DDBJ databases">
        <title>Genomic Encyclopedia of Type Strains, Phase IV (KMG-IV): sequencing the most valuable type-strain genomes for metagenomic binning, comparative biology and taxonomic classification.</title>
        <authorList>
            <person name="Goeker M."/>
        </authorList>
    </citation>
    <scope>NUCLEOTIDE SEQUENCE [LARGE SCALE GENOMIC DNA]</scope>
    <source>
        <strain evidence="5 6">DSM 29388</strain>
    </source>
</reference>
<dbReference type="Pfam" id="PF00171">
    <property type="entry name" value="Aldedh"/>
    <property type="match status" value="1"/>
</dbReference>
<dbReference type="Gene3D" id="3.40.605.10">
    <property type="entry name" value="Aldehyde Dehydrogenase, Chain A, domain 1"/>
    <property type="match status" value="1"/>
</dbReference>
<organism evidence="5 6">
    <name type="scientific">Moheibacter stercoris</name>
    <dbReference type="NCBI Taxonomy" id="1628251"/>
    <lineage>
        <taxon>Bacteria</taxon>
        <taxon>Pseudomonadati</taxon>
        <taxon>Bacteroidota</taxon>
        <taxon>Flavobacteriia</taxon>
        <taxon>Flavobacteriales</taxon>
        <taxon>Weeksellaceae</taxon>
        <taxon>Moheibacter</taxon>
    </lineage>
</organism>
<dbReference type="RefSeq" id="WP_354508896.1">
    <property type="nucleotide sequence ID" value="NZ_JBEPMO010000008.1"/>
</dbReference>
<dbReference type="Gene3D" id="3.40.309.10">
    <property type="entry name" value="Aldehyde Dehydrogenase, Chain A, domain 2"/>
    <property type="match status" value="1"/>
</dbReference>
<dbReference type="PANTHER" id="PTHR43217:SF1">
    <property type="entry name" value="SUCCINATE SEMIALDEHYDE DEHYDROGENASE [NAD(P)+] SAD"/>
    <property type="match status" value="1"/>
</dbReference>
<evidence type="ECO:0000313" key="5">
    <source>
        <dbReference type="EMBL" id="MET3732053.1"/>
    </source>
</evidence>
<sequence length="439" mass="48921">MPDNYLNIQQALQKIELANEVFLKKKASFPIRPIEKVRKVGEILLARKEEFGRVITEEMGKALYESYAEIEKSALNCTFYADHCEEFLADRSYSTDKYDALVRYEPLGVILGVMPWNFPFWQAFRFAIPTILAGNTIVLKHASNVPKSAQLIEDIFLEAGFEPGTYLNLPLESRHIEEVLNHPYVKAVSLTGSEKAGSSVAEIAGRNIKKSVLELGGSNAFIVLDDADLSITVDRAIDARFRNAGQSCIAAKRFLVQEGIYEEFLSKFSERVKEIKLGDPFDPTTTMGPMSREDLAEELENQVTKSVEMGAKVLVGGNRNGAYFEPTILTDITTEMPVFKEETFGPVAVIMKVNSLEESIQLSNLTSFGLGVSIFSKNVNLLKENIHLFEEGAVFLNQMVRSDPALPFGGVKKSGFGRELSEEGIREFVNTKTVFIAKN</sequence>
<dbReference type="InterPro" id="IPR047110">
    <property type="entry name" value="GABD/Sad-like"/>
</dbReference>
<dbReference type="EC" id="1.2.1.79" evidence="5"/>
<dbReference type="InterPro" id="IPR016162">
    <property type="entry name" value="Ald_DH_N"/>
</dbReference>
<evidence type="ECO:0000256" key="3">
    <source>
        <dbReference type="ARBA" id="ARBA00023002"/>
    </source>
</evidence>
<evidence type="ECO:0000256" key="1">
    <source>
        <dbReference type="ARBA" id="ARBA00009986"/>
    </source>
</evidence>
<dbReference type="PANTHER" id="PTHR43217">
    <property type="entry name" value="SUCCINATE SEMIALDEHYDE DEHYDROGENASE [NAD(P)+] SAD"/>
    <property type="match status" value="1"/>
</dbReference>
<keyword evidence="2" id="KW-0521">NADP</keyword>
<accession>A0ABV2LU18</accession>
<dbReference type="InterPro" id="IPR016161">
    <property type="entry name" value="Ald_DH/histidinol_DH"/>
</dbReference>
<comment type="similarity">
    <text evidence="1">Belongs to the aldehyde dehydrogenase family.</text>
</comment>
<dbReference type="SUPFAM" id="SSF53720">
    <property type="entry name" value="ALDH-like"/>
    <property type="match status" value="1"/>
</dbReference>
<evidence type="ECO:0000313" key="6">
    <source>
        <dbReference type="Proteomes" id="UP001549146"/>
    </source>
</evidence>
<dbReference type="CDD" id="cd07100">
    <property type="entry name" value="ALDH_SSADH1_GabD1"/>
    <property type="match status" value="1"/>
</dbReference>
<name>A0ABV2LU18_9FLAO</name>
<dbReference type="GO" id="GO:0102810">
    <property type="term" value="F:glutarate-semialdehyde dehydrogenase (NADP+) activity"/>
    <property type="evidence" value="ECO:0007669"/>
    <property type="project" value="UniProtKB-EC"/>
</dbReference>
<dbReference type="InterPro" id="IPR015590">
    <property type="entry name" value="Aldehyde_DH_dom"/>
</dbReference>
<dbReference type="InterPro" id="IPR044148">
    <property type="entry name" value="ALDH_GabD1-like"/>
</dbReference>
<comment type="caution">
    <text evidence="5">The sequence shown here is derived from an EMBL/GenBank/DDBJ whole genome shotgun (WGS) entry which is preliminary data.</text>
</comment>
<keyword evidence="6" id="KW-1185">Reference proteome</keyword>
<proteinExistence type="inferred from homology"/>
<gene>
    <name evidence="5" type="ORF">ABID46_001637</name>
</gene>
<dbReference type="EC" id="1.2.1.20" evidence="5"/>
<dbReference type="InterPro" id="IPR016163">
    <property type="entry name" value="Ald_DH_C"/>
</dbReference>
<keyword evidence="3 5" id="KW-0560">Oxidoreductase</keyword>
<dbReference type="InterPro" id="IPR016160">
    <property type="entry name" value="Ald_DH_CS_CYS"/>
</dbReference>
<dbReference type="PROSITE" id="PS00070">
    <property type="entry name" value="ALDEHYDE_DEHYDR_CYS"/>
    <property type="match status" value="1"/>
</dbReference>
<feature type="domain" description="Aldehyde dehydrogenase" evidence="4">
    <location>
        <begin position="14"/>
        <end position="434"/>
    </location>
</feature>
<dbReference type="GO" id="GO:0036243">
    <property type="term" value="F:succinate-semialdehyde dehydrogenase (NADP+) activity"/>
    <property type="evidence" value="ECO:0007669"/>
    <property type="project" value="UniProtKB-EC"/>
</dbReference>